<dbReference type="STRING" id="105984.A0A427YBR2"/>
<organism evidence="2 3">
    <name type="scientific">Apiotrichum porosum</name>
    <dbReference type="NCBI Taxonomy" id="105984"/>
    <lineage>
        <taxon>Eukaryota</taxon>
        <taxon>Fungi</taxon>
        <taxon>Dikarya</taxon>
        <taxon>Basidiomycota</taxon>
        <taxon>Agaricomycotina</taxon>
        <taxon>Tremellomycetes</taxon>
        <taxon>Trichosporonales</taxon>
        <taxon>Trichosporonaceae</taxon>
        <taxon>Apiotrichum</taxon>
    </lineage>
</organism>
<evidence type="ECO:0000313" key="3">
    <source>
        <dbReference type="Proteomes" id="UP000279236"/>
    </source>
</evidence>
<dbReference type="OrthoDB" id="185373at2759"/>
<dbReference type="InterPro" id="IPR011990">
    <property type="entry name" value="TPR-like_helical_dom_sf"/>
</dbReference>
<dbReference type="Proteomes" id="UP000279236">
    <property type="component" value="Unassembled WGS sequence"/>
</dbReference>
<keyword evidence="3" id="KW-1185">Reference proteome</keyword>
<dbReference type="GeneID" id="39585613"/>
<evidence type="ECO:0000256" key="1">
    <source>
        <dbReference type="SAM" id="MobiDB-lite"/>
    </source>
</evidence>
<dbReference type="SMART" id="SM00384">
    <property type="entry name" value="AT_hook"/>
    <property type="match status" value="2"/>
</dbReference>
<dbReference type="RefSeq" id="XP_028480733.1">
    <property type="nucleotide sequence ID" value="XM_028616876.1"/>
</dbReference>
<name>A0A427YBR2_9TREE</name>
<dbReference type="EMBL" id="RSCE01000001">
    <property type="protein sequence ID" value="RSH88525.1"/>
    <property type="molecule type" value="Genomic_DNA"/>
</dbReference>
<accession>A0A427YBR2</accession>
<dbReference type="GO" id="GO:0003677">
    <property type="term" value="F:DNA binding"/>
    <property type="evidence" value="ECO:0007669"/>
    <property type="project" value="InterPro"/>
</dbReference>
<evidence type="ECO:0000313" key="2">
    <source>
        <dbReference type="EMBL" id="RSH88525.1"/>
    </source>
</evidence>
<dbReference type="AlphaFoldDB" id="A0A427YBR2"/>
<dbReference type="Gene3D" id="1.25.40.10">
    <property type="entry name" value="Tetratricopeptide repeat domain"/>
    <property type="match status" value="1"/>
</dbReference>
<sequence length="884" mass="97820">MSRAASSSSAAEAHVDAVSTPVAGPSTPKRRGRPRKVDVLSSSATTTDAHAVNPPVPQPPAPKRRGRPRKVVADTAKPTAGAQLAIPSSNSVGPLDHHPPEGSTRHRRATPQPLWPTGNWYHMPSQQAPSPQAALDLDQMKWRDEDHNVSPPRLAKCFGLAGTPSTLITLYSFVESIDNDATRLWIQYHFIKAAVRLNSFILLPPILTEILHGFEEYSDATTMVENHRILLSHLGKEEAVLPHVGQVVEHLLGELERIRTAAEGGSDTPVPPLPTSLVDVVFKRYLTPMTLGPLMAYIASPGSGVVLQERHWRHAASVAYQAGMHEDGIAYTARASKNLAEEYPELTGLHPVHIMMGAQRSMHLTEAIKVLMPLIERLDKYRATKRLRASITTTDDDDPEFQDAASLPSITEDEADEIDAWLNVMDTSPQAMRAVVTRIWSILLTRAARDRNLAAGDLIAAADAMPDVALCAATLTPLMFGLMKRGELDRARHVWYDMKARHGTALPSERHRMLDSTALAVAAQLQFLRRSRGPTRDFALQETLKLVEYYAARGGVATHMPPLVKGIKVRNSVPLDARVVNKLLHMCAWTGRVSVALRVWSAARPRWGVLPNDLSLALLIDSARFCTTKGTGDFGGGDMLRRRLKILASAFHLPGRERQRHPDSPLDKPAEYWVNYAGSCAKDPLNYDWWREHAAAPWEEVRQLFRNDILFANYPGLKDVPSPLTRSSAFADFKALIAPPSLAGAPLRPMPLGGKYAFLIPGYKSFRSYIELVATYFAEDDMGEVIAWMRALDVKPDRASMLVALTYVGETEGPRHNVRIDGHSALVRDEHVLRAYLCEWLGEGGGVDGATVPTEMDVARYRRARMRRIEKQDARKHRQAMMAA</sequence>
<feature type="compositionally biased region" description="Basic and acidic residues" evidence="1">
    <location>
        <begin position="95"/>
        <end position="104"/>
    </location>
</feature>
<feature type="region of interest" description="Disordered" evidence="1">
    <location>
        <begin position="1"/>
        <end position="109"/>
    </location>
</feature>
<comment type="caution">
    <text evidence="2">The sequence shown here is derived from an EMBL/GenBank/DDBJ whole genome shotgun (WGS) entry which is preliminary data.</text>
</comment>
<dbReference type="InterPro" id="IPR017956">
    <property type="entry name" value="AT_hook_DNA-bd_motif"/>
</dbReference>
<protein>
    <submittedName>
        <fullName evidence="2">Uncharacterized protein</fullName>
    </submittedName>
</protein>
<proteinExistence type="predicted"/>
<reference evidence="2 3" key="1">
    <citation type="submission" date="2018-11" db="EMBL/GenBank/DDBJ databases">
        <title>Genome sequence of Apiotrichum porosum DSM 27194.</title>
        <authorList>
            <person name="Aliyu H."/>
            <person name="Gorte O."/>
            <person name="Ochsenreither K."/>
        </authorList>
    </citation>
    <scope>NUCLEOTIDE SEQUENCE [LARGE SCALE GENOMIC DNA]</scope>
    <source>
        <strain evidence="2 3">DSM 27194</strain>
    </source>
</reference>
<feature type="compositionally biased region" description="Low complexity" evidence="1">
    <location>
        <begin position="1"/>
        <end position="19"/>
    </location>
</feature>
<gene>
    <name evidence="2" type="ORF">EHS24_001070</name>
</gene>